<feature type="chain" id="PRO_5019526476" evidence="2">
    <location>
        <begin position="19"/>
        <end position="97"/>
    </location>
</feature>
<name>A0A427YRP6_9TREE</name>
<proteinExistence type="predicted"/>
<dbReference type="AlphaFoldDB" id="A0A427YRP6"/>
<organism evidence="3 4">
    <name type="scientific">Saitozyma podzolica</name>
    <dbReference type="NCBI Taxonomy" id="1890683"/>
    <lineage>
        <taxon>Eukaryota</taxon>
        <taxon>Fungi</taxon>
        <taxon>Dikarya</taxon>
        <taxon>Basidiomycota</taxon>
        <taxon>Agaricomycotina</taxon>
        <taxon>Tremellomycetes</taxon>
        <taxon>Tremellales</taxon>
        <taxon>Trimorphomycetaceae</taxon>
        <taxon>Saitozyma</taxon>
    </lineage>
</organism>
<feature type="non-terminal residue" evidence="3">
    <location>
        <position position="1"/>
    </location>
</feature>
<keyword evidence="2" id="KW-0732">Signal</keyword>
<evidence type="ECO:0000313" key="3">
    <source>
        <dbReference type="EMBL" id="RSH93751.1"/>
    </source>
</evidence>
<evidence type="ECO:0000313" key="4">
    <source>
        <dbReference type="Proteomes" id="UP000279259"/>
    </source>
</evidence>
<evidence type="ECO:0000256" key="1">
    <source>
        <dbReference type="SAM" id="MobiDB-lite"/>
    </source>
</evidence>
<dbReference type="EMBL" id="RSCD01000003">
    <property type="protein sequence ID" value="RSH93751.1"/>
    <property type="molecule type" value="Genomic_DNA"/>
</dbReference>
<accession>A0A427YRP6</accession>
<feature type="region of interest" description="Disordered" evidence="1">
    <location>
        <begin position="29"/>
        <end position="49"/>
    </location>
</feature>
<protein>
    <submittedName>
        <fullName evidence="3">Uncharacterized protein</fullName>
    </submittedName>
</protein>
<comment type="caution">
    <text evidence="3">The sequence shown here is derived from an EMBL/GenBank/DDBJ whole genome shotgun (WGS) entry which is preliminary data.</text>
</comment>
<keyword evidence="4" id="KW-1185">Reference proteome</keyword>
<dbReference type="OrthoDB" id="411017at2759"/>
<feature type="signal peptide" evidence="2">
    <location>
        <begin position="1"/>
        <end position="18"/>
    </location>
</feature>
<dbReference type="STRING" id="1890683.A0A427YRP6"/>
<reference evidence="3 4" key="1">
    <citation type="submission" date="2018-11" db="EMBL/GenBank/DDBJ databases">
        <title>Genome sequence of Saitozyma podzolica DSM 27192.</title>
        <authorList>
            <person name="Aliyu H."/>
            <person name="Gorte O."/>
            <person name="Ochsenreither K."/>
        </authorList>
    </citation>
    <scope>NUCLEOTIDE SEQUENCE [LARGE SCALE GENOMIC DNA]</scope>
    <source>
        <strain evidence="3 4">DSM 27192</strain>
    </source>
</reference>
<evidence type="ECO:0000256" key="2">
    <source>
        <dbReference type="SAM" id="SignalP"/>
    </source>
</evidence>
<dbReference type="Proteomes" id="UP000279259">
    <property type="component" value="Unassembled WGS sequence"/>
</dbReference>
<gene>
    <name evidence="3" type="ORF">EHS25_006399</name>
</gene>
<sequence>RLWLLTTLMALYTLHVRTIPSLRRRLPSDASTGETIVHPSQPERESRKALNDAEWTNRKLLADLVFVSYDVFHLTRFEEPVKCIAGLVAGLISTNKL</sequence>